<sequence>MLLIHCPYCGETLPEAEFAYAGEAHVARPEAPASQTDEEWESYLFIRTNVRGPHYERWRHVHGCGRFFNAVRDTVSDRFHTTYKAGDPRPDLSALLEEQK</sequence>
<dbReference type="KEGG" id="cid:P73_4419"/>
<dbReference type="InterPro" id="IPR006279">
    <property type="entry name" value="SoxD"/>
</dbReference>
<keyword evidence="1" id="KW-0614">Plasmid</keyword>
<protein>
    <submittedName>
        <fullName evidence="1">Sarcosine oxidase subunit delta</fullName>
    </submittedName>
</protein>
<dbReference type="NCBIfam" id="TIGR01374">
    <property type="entry name" value="soxD"/>
    <property type="match status" value="1"/>
</dbReference>
<proteinExistence type="predicted"/>
<dbReference type="GO" id="GO:0046653">
    <property type="term" value="P:tetrahydrofolate metabolic process"/>
    <property type="evidence" value="ECO:0007669"/>
    <property type="project" value="InterPro"/>
</dbReference>
<reference evidence="1 2" key="1">
    <citation type="journal article" date="2014" name="Int. J. Syst. Evol. Microbiol.">
        <title>Celeribacter indicus sp. nov., a polycyclic aromatic hydrocarbon-degrading bacterium from deep-sea sediment and reclassification of Huaishuia halophila as Celeribacter halophilus comb. nov.</title>
        <authorList>
            <person name="Lai Q."/>
            <person name="Cao J."/>
            <person name="Yuan J."/>
            <person name="Li F."/>
            <person name="Shao Z."/>
        </authorList>
    </citation>
    <scope>NUCLEOTIDE SEQUENCE [LARGE SCALE GENOMIC DNA]</scope>
    <source>
        <strain evidence="1">P73</strain>
        <plasmid evidence="2">Plasmid pP73A</plasmid>
    </source>
</reference>
<geneLocation type="plasmid" evidence="1 2">
    <name>pP73A</name>
</geneLocation>
<dbReference type="Proteomes" id="UP000031521">
    <property type="component" value="Plasmid pP73A"/>
</dbReference>
<name>A0A0B5E1K3_9RHOB</name>
<dbReference type="RefSeq" id="WP_043872126.1">
    <property type="nucleotide sequence ID" value="NZ_CP004394.1"/>
</dbReference>
<accession>A0A0B5E1K3</accession>
<dbReference type="Gene3D" id="3.30.2270.10">
    <property type="entry name" value="Folate-binding superfamily"/>
    <property type="match status" value="1"/>
</dbReference>
<keyword evidence="2" id="KW-1185">Reference proteome</keyword>
<dbReference type="OrthoDB" id="7159274at2"/>
<organism evidence="1 2">
    <name type="scientific">Celeribacter indicus</name>
    <dbReference type="NCBI Taxonomy" id="1208324"/>
    <lineage>
        <taxon>Bacteria</taxon>
        <taxon>Pseudomonadati</taxon>
        <taxon>Pseudomonadota</taxon>
        <taxon>Alphaproteobacteria</taxon>
        <taxon>Rhodobacterales</taxon>
        <taxon>Roseobacteraceae</taxon>
        <taxon>Celeribacter</taxon>
    </lineage>
</organism>
<evidence type="ECO:0000313" key="1">
    <source>
        <dbReference type="EMBL" id="AJE49134.1"/>
    </source>
</evidence>
<dbReference type="Pfam" id="PF04267">
    <property type="entry name" value="SoxD"/>
    <property type="match status" value="1"/>
</dbReference>
<gene>
    <name evidence="1" type="ORF">P73_4419</name>
</gene>
<dbReference type="AlphaFoldDB" id="A0A0B5E1K3"/>
<dbReference type="GO" id="GO:0008115">
    <property type="term" value="F:sarcosine oxidase activity"/>
    <property type="evidence" value="ECO:0007669"/>
    <property type="project" value="InterPro"/>
</dbReference>
<dbReference type="EMBL" id="CP004394">
    <property type="protein sequence ID" value="AJE49134.1"/>
    <property type="molecule type" value="Genomic_DNA"/>
</dbReference>
<dbReference type="InterPro" id="IPR038561">
    <property type="entry name" value="SoxD_sf"/>
</dbReference>
<evidence type="ECO:0000313" key="2">
    <source>
        <dbReference type="Proteomes" id="UP000031521"/>
    </source>
</evidence>
<dbReference type="HOGENOM" id="CLU_156359_0_0_5"/>